<organism evidence="1 2">
    <name type="scientific">Steinernema carpocapsae</name>
    <name type="common">Entomopathogenic nematode</name>
    <dbReference type="NCBI Taxonomy" id="34508"/>
    <lineage>
        <taxon>Eukaryota</taxon>
        <taxon>Metazoa</taxon>
        <taxon>Ecdysozoa</taxon>
        <taxon>Nematoda</taxon>
        <taxon>Chromadorea</taxon>
        <taxon>Rhabditida</taxon>
        <taxon>Tylenchina</taxon>
        <taxon>Panagrolaimomorpha</taxon>
        <taxon>Strongyloidoidea</taxon>
        <taxon>Steinernematidae</taxon>
        <taxon>Steinernema</taxon>
    </lineage>
</organism>
<reference evidence="1 2" key="1">
    <citation type="journal article" date="2015" name="Genome Biol.">
        <title>Comparative genomics of Steinernema reveals deeply conserved gene regulatory networks.</title>
        <authorList>
            <person name="Dillman A.R."/>
            <person name="Macchietto M."/>
            <person name="Porter C.F."/>
            <person name="Rogers A."/>
            <person name="Williams B."/>
            <person name="Antoshechkin I."/>
            <person name="Lee M.M."/>
            <person name="Goodwin Z."/>
            <person name="Lu X."/>
            <person name="Lewis E.E."/>
            <person name="Goodrich-Blair H."/>
            <person name="Stock S.P."/>
            <person name="Adams B.J."/>
            <person name="Sternberg P.W."/>
            <person name="Mortazavi A."/>
        </authorList>
    </citation>
    <scope>NUCLEOTIDE SEQUENCE [LARGE SCALE GENOMIC DNA]</scope>
    <source>
        <strain evidence="1 2">ALL</strain>
    </source>
</reference>
<comment type="caution">
    <text evidence="1">The sequence shown here is derived from an EMBL/GenBank/DDBJ whole genome shotgun (WGS) entry which is preliminary data.</text>
</comment>
<accession>A0A4U8UGF1</accession>
<protein>
    <submittedName>
        <fullName evidence="1">Uncharacterized protein</fullName>
    </submittedName>
</protein>
<gene>
    <name evidence="1" type="ORF">L596_000005</name>
</gene>
<evidence type="ECO:0000313" key="2">
    <source>
        <dbReference type="Proteomes" id="UP000298663"/>
    </source>
</evidence>
<keyword evidence="2" id="KW-1185">Reference proteome</keyword>
<evidence type="ECO:0000313" key="1">
    <source>
        <dbReference type="EMBL" id="TMS32120.1"/>
    </source>
</evidence>
<name>A0A4U8UGF1_STECR</name>
<dbReference type="Proteomes" id="UP000298663">
    <property type="component" value="Unassembled WGS sequence"/>
</dbReference>
<reference evidence="1 2" key="2">
    <citation type="journal article" date="2019" name="G3 (Bethesda)">
        <title>Hybrid Assembly of the Genome of the Entomopathogenic Nematode Steinernema carpocapsae Identifies the X-Chromosome.</title>
        <authorList>
            <person name="Serra L."/>
            <person name="Macchietto M."/>
            <person name="Macias-Munoz A."/>
            <person name="McGill C.J."/>
            <person name="Rodriguez I.M."/>
            <person name="Rodriguez B."/>
            <person name="Murad R."/>
            <person name="Mortazavi A."/>
        </authorList>
    </citation>
    <scope>NUCLEOTIDE SEQUENCE [LARGE SCALE GENOMIC DNA]</scope>
    <source>
        <strain evidence="1 2">ALL</strain>
    </source>
</reference>
<dbReference type="AlphaFoldDB" id="A0A4U8UGF1"/>
<dbReference type="EMBL" id="AZBU02000001">
    <property type="protein sequence ID" value="TMS32120.1"/>
    <property type="molecule type" value="Genomic_DNA"/>
</dbReference>
<sequence length="67" mass="7633">MNLSSRNFSSTERIFIFLVANDRSPGDASNEPKISKIRSVDAEIKRLLCFFSSLQLYQSDQTVSILF</sequence>
<proteinExistence type="predicted"/>